<name>A0A5D4S416_9BACI</name>
<gene>
    <name evidence="1" type="ORF">FZC83_03250</name>
</gene>
<evidence type="ECO:0000313" key="1">
    <source>
        <dbReference type="EMBL" id="TYS56602.1"/>
    </source>
</evidence>
<evidence type="ECO:0000313" key="2">
    <source>
        <dbReference type="Proteomes" id="UP000322997"/>
    </source>
</evidence>
<accession>A0A5D4S416</accession>
<protein>
    <submittedName>
        <fullName evidence="1">Uncharacterized protein</fullName>
    </submittedName>
</protein>
<reference evidence="1 2" key="1">
    <citation type="submission" date="2019-08" db="EMBL/GenBank/DDBJ databases">
        <title>Bacillus genomes from the desert of Cuatro Cienegas, Coahuila.</title>
        <authorList>
            <person name="Olmedo-Alvarez G."/>
        </authorList>
    </citation>
    <scope>NUCLEOTIDE SEQUENCE [LARGE SCALE GENOMIC DNA]</scope>
    <source>
        <strain evidence="1 2">CH108_3D</strain>
    </source>
</reference>
<dbReference type="Proteomes" id="UP000322997">
    <property type="component" value="Unassembled WGS sequence"/>
</dbReference>
<dbReference type="AlphaFoldDB" id="A0A5D4S416"/>
<dbReference type="EMBL" id="VTEQ01000001">
    <property type="protein sequence ID" value="TYS56602.1"/>
    <property type="molecule type" value="Genomic_DNA"/>
</dbReference>
<organism evidence="1 2">
    <name type="scientific">Rossellomorea marisflavi</name>
    <dbReference type="NCBI Taxonomy" id="189381"/>
    <lineage>
        <taxon>Bacteria</taxon>
        <taxon>Bacillati</taxon>
        <taxon>Bacillota</taxon>
        <taxon>Bacilli</taxon>
        <taxon>Bacillales</taxon>
        <taxon>Bacillaceae</taxon>
        <taxon>Rossellomorea</taxon>
    </lineage>
</organism>
<proteinExistence type="predicted"/>
<comment type="caution">
    <text evidence="1">The sequence shown here is derived from an EMBL/GenBank/DDBJ whole genome shotgun (WGS) entry which is preliminary data.</text>
</comment>
<sequence>MKFLTCIAGYSAFLSVMSYSKVSSPVRTERTGRLAGACKKTVSIRGVPAYEMGGIRWEA</sequence>
<dbReference type="RefSeq" id="WP_142245942.1">
    <property type="nucleotide sequence ID" value="NZ_CP128801.1"/>
</dbReference>